<feature type="region of interest" description="Disordered" evidence="21">
    <location>
        <begin position="1"/>
        <end position="34"/>
    </location>
</feature>
<evidence type="ECO:0000256" key="6">
    <source>
        <dbReference type="ARBA" id="ARBA00022603"/>
    </source>
</evidence>
<dbReference type="GO" id="GO:0031418">
    <property type="term" value="F:L-ascorbic acid binding"/>
    <property type="evidence" value="ECO:0007669"/>
    <property type="project" value="InterPro"/>
</dbReference>
<evidence type="ECO:0000256" key="7">
    <source>
        <dbReference type="ARBA" id="ARBA00022676"/>
    </source>
</evidence>
<dbReference type="InterPro" id="IPR027995">
    <property type="entry name" value="Galactosyl_T_N"/>
</dbReference>
<dbReference type="Pfam" id="PF13733">
    <property type="entry name" value="Glyco_transf_7N"/>
    <property type="match status" value="1"/>
</dbReference>
<dbReference type="InterPro" id="IPR044862">
    <property type="entry name" value="Pro_4_hyd_alph_FE2OG_OXY"/>
</dbReference>
<evidence type="ECO:0000259" key="22">
    <source>
        <dbReference type="PROSITE" id="PS51471"/>
    </source>
</evidence>
<dbReference type="PROSITE" id="PS51471">
    <property type="entry name" value="FE2OG_OXY"/>
    <property type="match status" value="1"/>
</dbReference>
<comment type="pathway">
    <text evidence="3">Protein modification; protein glycosylation.</text>
</comment>
<dbReference type="SUPFAM" id="SSF53448">
    <property type="entry name" value="Nucleotide-diphospho-sugar transferases"/>
    <property type="match status" value="1"/>
</dbReference>
<dbReference type="Proteomes" id="UP000678499">
    <property type="component" value="Unassembled WGS sequence"/>
</dbReference>
<keyword evidence="16" id="KW-0560">Oxidoreductase</keyword>
<evidence type="ECO:0000256" key="8">
    <source>
        <dbReference type="ARBA" id="ARBA00022679"/>
    </source>
</evidence>
<evidence type="ECO:0000256" key="10">
    <source>
        <dbReference type="ARBA" id="ARBA00022692"/>
    </source>
</evidence>
<dbReference type="InterPro" id="IPR027791">
    <property type="entry name" value="Galactosyl_T_C"/>
</dbReference>
<dbReference type="PANTHER" id="PTHR19300">
    <property type="entry name" value="BETA-1,4-GALACTOSYLTRANSFERASE"/>
    <property type="match status" value="1"/>
</dbReference>
<evidence type="ECO:0000256" key="13">
    <source>
        <dbReference type="ARBA" id="ARBA00022964"/>
    </source>
</evidence>
<evidence type="ECO:0000256" key="4">
    <source>
        <dbReference type="ARBA" id="ARBA00005735"/>
    </source>
</evidence>
<dbReference type="Gene3D" id="3.90.550.10">
    <property type="entry name" value="Spore Coat Polysaccharide Biosynthesis Protein SpsA, Chain A"/>
    <property type="match status" value="1"/>
</dbReference>
<evidence type="ECO:0000256" key="11">
    <source>
        <dbReference type="ARBA" id="ARBA00022723"/>
    </source>
</evidence>
<proteinExistence type="inferred from homology"/>
<dbReference type="InterPro" id="IPR003859">
    <property type="entry name" value="Galactosyl_T"/>
</dbReference>
<comment type="catalytic activity">
    <reaction evidence="20">
        <text>L-lysyl-[collagen] + 2-oxoglutarate + O2 = (5R)-5-hydroxy-L-lysyl-[collagen] + succinate + CO2</text>
        <dbReference type="Rhea" id="RHEA:16569"/>
        <dbReference type="Rhea" id="RHEA-COMP:12751"/>
        <dbReference type="Rhea" id="RHEA-COMP:12752"/>
        <dbReference type="ChEBI" id="CHEBI:15379"/>
        <dbReference type="ChEBI" id="CHEBI:16526"/>
        <dbReference type="ChEBI" id="CHEBI:16810"/>
        <dbReference type="ChEBI" id="CHEBI:29969"/>
        <dbReference type="ChEBI" id="CHEBI:30031"/>
        <dbReference type="ChEBI" id="CHEBI:133442"/>
        <dbReference type="EC" id="1.14.11.4"/>
    </reaction>
</comment>
<evidence type="ECO:0000256" key="21">
    <source>
        <dbReference type="SAM" id="MobiDB-lite"/>
    </source>
</evidence>
<reference evidence="23" key="1">
    <citation type="submission" date="2020-11" db="EMBL/GenBank/DDBJ databases">
        <authorList>
            <person name="Tran Van P."/>
        </authorList>
    </citation>
    <scope>NUCLEOTIDE SEQUENCE</scope>
</reference>
<evidence type="ECO:0000256" key="9">
    <source>
        <dbReference type="ARBA" id="ARBA00022691"/>
    </source>
</evidence>
<dbReference type="GO" id="GO:0005975">
    <property type="term" value="P:carbohydrate metabolic process"/>
    <property type="evidence" value="ECO:0007669"/>
    <property type="project" value="InterPro"/>
</dbReference>
<dbReference type="GO" id="GO:0008475">
    <property type="term" value="F:procollagen-lysine 5-dioxygenase activity"/>
    <property type="evidence" value="ECO:0007669"/>
    <property type="project" value="UniProtKB-EC"/>
</dbReference>
<dbReference type="InterPro" id="IPR029044">
    <property type="entry name" value="Nucleotide-diphossugar_trans"/>
</dbReference>
<dbReference type="GO" id="GO:0032259">
    <property type="term" value="P:methylation"/>
    <property type="evidence" value="ECO:0007669"/>
    <property type="project" value="UniProtKB-KW"/>
</dbReference>
<protein>
    <recommendedName>
        <fullName evidence="5">procollagen-lysine 5-dioxygenase</fullName>
        <ecNumber evidence="5">1.14.11.4</ecNumber>
    </recommendedName>
</protein>
<keyword evidence="17" id="KW-0408">Iron</keyword>
<evidence type="ECO:0000256" key="12">
    <source>
        <dbReference type="ARBA" id="ARBA00022747"/>
    </source>
</evidence>
<dbReference type="SMART" id="SM00702">
    <property type="entry name" value="P4Hc"/>
    <property type="match status" value="1"/>
</dbReference>
<evidence type="ECO:0000313" key="23">
    <source>
        <dbReference type="EMBL" id="CAD7279510.1"/>
    </source>
</evidence>
<dbReference type="EMBL" id="CAJPEX010001670">
    <property type="protein sequence ID" value="CAG0919662.1"/>
    <property type="molecule type" value="Genomic_DNA"/>
</dbReference>
<evidence type="ECO:0000256" key="20">
    <source>
        <dbReference type="ARBA" id="ARBA00047930"/>
    </source>
</evidence>
<dbReference type="AlphaFoldDB" id="A0A7R9BRY0"/>
<keyword evidence="13" id="KW-0223">Dioxygenase</keyword>
<evidence type="ECO:0000256" key="14">
    <source>
        <dbReference type="ARBA" id="ARBA00022968"/>
    </source>
</evidence>
<feature type="region of interest" description="Disordered" evidence="21">
    <location>
        <begin position="197"/>
        <end position="223"/>
    </location>
</feature>
<dbReference type="EMBL" id="OA883707">
    <property type="protein sequence ID" value="CAD7279510.1"/>
    <property type="molecule type" value="Genomic_DNA"/>
</dbReference>
<keyword evidence="9" id="KW-0949">S-adenosyl-L-methionine</keyword>
<evidence type="ECO:0000256" key="19">
    <source>
        <dbReference type="ARBA" id="ARBA00023180"/>
    </source>
</evidence>
<keyword evidence="15" id="KW-1133">Transmembrane helix</keyword>
<keyword evidence="7" id="KW-0328">Glycosyltransferase</keyword>
<evidence type="ECO:0000256" key="5">
    <source>
        <dbReference type="ARBA" id="ARBA00012264"/>
    </source>
</evidence>
<dbReference type="Pfam" id="PF02709">
    <property type="entry name" value="Glyco_transf_7C"/>
    <property type="match status" value="1"/>
</dbReference>
<evidence type="ECO:0000256" key="2">
    <source>
        <dbReference type="ARBA" id="ARBA00004606"/>
    </source>
</evidence>
<keyword evidence="18" id="KW-0472">Membrane</keyword>
<comment type="similarity">
    <text evidence="4">Belongs to the glycosyltransferase 7 family.</text>
</comment>
<keyword evidence="14" id="KW-0735">Signal-anchor</keyword>
<dbReference type="GO" id="GO:0008378">
    <property type="term" value="F:galactosyltransferase activity"/>
    <property type="evidence" value="ECO:0007669"/>
    <property type="project" value="TreeGrafter"/>
</dbReference>
<evidence type="ECO:0000313" key="24">
    <source>
        <dbReference type="Proteomes" id="UP000678499"/>
    </source>
</evidence>
<dbReference type="PRINTS" id="PR02050">
    <property type="entry name" value="B14GALTRFASE"/>
</dbReference>
<organism evidence="23">
    <name type="scientific">Notodromas monacha</name>
    <dbReference type="NCBI Taxonomy" id="399045"/>
    <lineage>
        <taxon>Eukaryota</taxon>
        <taxon>Metazoa</taxon>
        <taxon>Ecdysozoa</taxon>
        <taxon>Arthropoda</taxon>
        <taxon>Crustacea</taxon>
        <taxon>Oligostraca</taxon>
        <taxon>Ostracoda</taxon>
        <taxon>Podocopa</taxon>
        <taxon>Podocopida</taxon>
        <taxon>Cypridocopina</taxon>
        <taxon>Cypridoidea</taxon>
        <taxon>Cyprididae</taxon>
        <taxon>Notodromas</taxon>
    </lineage>
</organism>
<dbReference type="GO" id="GO:0016020">
    <property type="term" value="C:membrane"/>
    <property type="evidence" value="ECO:0007669"/>
    <property type="project" value="UniProtKB-SubCell"/>
</dbReference>
<dbReference type="InterPro" id="IPR005123">
    <property type="entry name" value="Oxoglu/Fe-dep_dioxygenase_dom"/>
</dbReference>
<comment type="cofactor">
    <cofactor evidence="1">
        <name>L-ascorbate</name>
        <dbReference type="ChEBI" id="CHEBI:38290"/>
    </cofactor>
</comment>
<keyword evidence="24" id="KW-1185">Reference proteome</keyword>
<keyword evidence="19" id="KW-0325">Glycoprotein</keyword>
<dbReference type="UniPathway" id="UPA00378"/>
<name>A0A7R9BRY0_9CRUS</name>
<dbReference type="GO" id="GO:0009307">
    <property type="term" value="P:DNA restriction-modification system"/>
    <property type="evidence" value="ECO:0007669"/>
    <property type="project" value="UniProtKB-KW"/>
</dbReference>
<keyword evidence="10" id="KW-0812">Transmembrane</keyword>
<evidence type="ECO:0000256" key="3">
    <source>
        <dbReference type="ARBA" id="ARBA00004922"/>
    </source>
</evidence>
<sequence length="507" mass="57824">MAKKEGPFGNTWRTKPSLASPRAKRQQANNVTKRDSFVKMQKRWEMEVETSGSSQNQPLLKEWKGMHLTKRLRCDDLPFNKGTLMNAGTLEAEKLGNYDCFIYHDVDLIPENKMLPYQCFPWPLHMAISVEKRKYKVPAHFTYAGGVLSVSKEVIYKINGYSNNFWGWGSEDDDIYNSSDTGRDAWTDSLQRIGRSKGLRRSRHLNPTSQLEESSKRSSEQVGLKNHEDHVVLKISKIIESVTELYVRDADAAEDLQLANYGTGGHYIVHSDHIRVTDAMKHSNPLLQHIRLRLATFMTYITEVTAGGSTAFSIARTAVKSEKGSTVFWWILNSQLEEDFSTRHGGCPVLLGSKWIANKWIFAPDGQMFKNPCIESPSKFQSPEEAVLCFADQVFANAGLRLALRQASQHSHLPVHIEFGTQTFENSHSGSSNIRITGKCGYGQKFREILDDSSCLHVALIQSFFVEHVYRRFEQQKPITHVLTSPPFFTRFRDFQKMLHHCDEHMG</sequence>
<evidence type="ECO:0000256" key="18">
    <source>
        <dbReference type="ARBA" id="ARBA00023136"/>
    </source>
</evidence>
<dbReference type="Pfam" id="PF13640">
    <property type="entry name" value="2OG-FeII_Oxy_3"/>
    <property type="match status" value="1"/>
</dbReference>
<keyword evidence="12" id="KW-0680">Restriction system</keyword>
<evidence type="ECO:0000256" key="17">
    <source>
        <dbReference type="ARBA" id="ARBA00023004"/>
    </source>
</evidence>
<keyword evidence="11" id="KW-0479">Metal-binding</keyword>
<dbReference type="GO" id="GO:0005794">
    <property type="term" value="C:Golgi apparatus"/>
    <property type="evidence" value="ECO:0007669"/>
    <property type="project" value="TreeGrafter"/>
</dbReference>
<dbReference type="InterPro" id="IPR017985">
    <property type="entry name" value="MeTrfase_CN4_CS"/>
</dbReference>
<dbReference type="EC" id="1.14.11.4" evidence="5"/>
<dbReference type="GO" id="GO:0005506">
    <property type="term" value="F:iron ion binding"/>
    <property type="evidence" value="ECO:0007669"/>
    <property type="project" value="InterPro"/>
</dbReference>
<accession>A0A7R9BRY0</accession>
<evidence type="ECO:0000256" key="15">
    <source>
        <dbReference type="ARBA" id="ARBA00022989"/>
    </source>
</evidence>
<dbReference type="GO" id="GO:0015667">
    <property type="term" value="F:site-specific DNA-methyltransferase (cytosine-N4-specific) activity"/>
    <property type="evidence" value="ECO:0007669"/>
    <property type="project" value="InterPro"/>
</dbReference>
<dbReference type="OrthoDB" id="10038994at2759"/>
<keyword evidence="8" id="KW-0808">Transferase</keyword>
<dbReference type="PROSITE" id="PS00093">
    <property type="entry name" value="N4_MTASE"/>
    <property type="match status" value="1"/>
</dbReference>
<evidence type="ECO:0000256" key="1">
    <source>
        <dbReference type="ARBA" id="ARBA00001961"/>
    </source>
</evidence>
<dbReference type="InterPro" id="IPR006620">
    <property type="entry name" value="Pro_4_hyd_alph"/>
</dbReference>
<dbReference type="PANTHER" id="PTHR19300:SF57">
    <property type="entry name" value="BETA-1,4-N-ACETYLGALACTOSAMINYLTRANSFERASE"/>
    <property type="match status" value="1"/>
</dbReference>
<keyword evidence="6" id="KW-0489">Methyltransferase</keyword>
<evidence type="ECO:0000256" key="16">
    <source>
        <dbReference type="ARBA" id="ARBA00023002"/>
    </source>
</evidence>
<dbReference type="GO" id="GO:0003677">
    <property type="term" value="F:DNA binding"/>
    <property type="evidence" value="ECO:0007669"/>
    <property type="project" value="InterPro"/>
</dbReference>
<gene>
    <name evidence="23" type="ORF">NMOB1V02_LOCUS7182</name>
</gene>
<comment type="subcellular location">
    <subcellularLocation>
        <location evidence="2">Membrane</location>
        <topology evidence="2">Single-pass type II membrane protein</topology>
    </subcellularLocation>
</comment>
<feature type="compositionally biased region" description="Basic and acidic residues" evidence="21">
    <location>
        <begin position="213"/>
        <end position="223"/>
    </location>
</feature>
<dbReference type="Gene3D" id="2.60.120.620">
    <property type="entry name" value="q2cbj1_9rhob like domain"/>
    <property type="match status" value="1"/>
</dbReference>
<feature type="domain" description="Fe2OG dioxygenase" evidence="22">
    <location>
        <begin position="252"/>
        <end position="363"/>
    </location>
</feature>